<accession>A0AAN9TEX0</accession>
<dbReference type="AlphaFoldDB" id="A0AAN9TEX0"/>
<dbReference type="Proteomes" id="UP001367676">
    <property type="component" value="Unassembled WGS sequence"/>
</dbReference>
<reference evidence="2 3" key="1">
    <citation type="submission" date="2024-03" db="EMBL/GenBank/DDBJ databases">
        <title>Adaptation during the transition from Ophiocordyceps entomopathogen to insect associate is accompanied by gene loss and intensified selection.</title>
        <authorList>
            <person name="Ward C.M."/>
            <person name="Onetto C.A."/>
            <person name="Borneman A.R."/>
        </authorList>
    </citation>
    <scope>NUCLEOTIDE SEQUENCE [LARGE SCALE GENOMIC DNA]</scope>
    <source>
        <strain evidence="2">AWRI1</strain>
        <tissue evidence="2">Single Adult Female</tissue>
    </source>
</reference>
<gene>
    <name evidence="2" type="ORF">V9T40_004999</name>
</gene>
<dbReference type="EMBL" id="JBBCAQ010000032">
    <property type="protein sequence ID" value="KAK7584036.1"/>
    <property type="molecule type" value="Genomic_DNA"/>
</dbReference>
<sequence>MKASTRRSSMINMDTSLSTFSESFYRLFNNLNEDAEESLVSLLEEKVIPRAEKEEKALKETHKRPKTLMVDRQFETRRSFHRKRRDASENQFLKTYDYYEALHSPAVARRRSSSIAVPQPTHDLTTFPHGDRSPRSVSPRPSSARRGFIPSPNPQRNRTASMPAVSRQKSFERTVKELYLGI</sequence>
<protein>
    <submittedName>
        <fullName evidence="2">Uncharacterized protein</fullName>
    </submittedName>
</protein>
<keyword evidence="3" id="KW-1185">Reference proteome</keyword>
<evidence type="ECO:0000313" key="3">
    <source>
        <dbReference type="Proteomes" id="UP001367676"/>
    </source>
</evidence>
<comment type="caution">
    <text evidence="2">The sequence shown here is derived from an EMBL/GenBank/DDBJ whole genome shotgun (WGS) entry which is preliminary data.</text>
</comment>
<name>A0AAN9TEX0_9HEMI</name>
<evidence type="ECO:0000256" key="1">
    <source>
        <dbReference type="SAM" id="MobiDB-lite"/>
    </source>
</evidence>
<proteinExistence type="predicted"/>
<feature type="compositionally biased region" description="Low complexity" evidence="1">
    <location>
        <begin position="135"/>
        <end position="146"/>
    </location>
</feature>
<evidence type="ECO:0000313" key="2">
    <source>
        <dbReference type="EMBL" id="KAK7584036.1"/>
    </source>
</evidence>
<organism evidence="2 3">
    <name type="scientific">Parthenolecanium corni</name>
    <dbReference type="NCBI Taxonomy" id="536013"/>
    <lineage>
        <taxon>Eukaryota</taxon>
        <taxon>Metazoa</taxon>
        <taxon>Ecdysozoa</taxon>
        <taxon>Arthropoda</taxon>
        <taxon>Hexapoda</taxon>
        <taxon>Insecta</taxon>
        <taxon>Pterygota</taxon>
        <taxon>Neoptera</taxon>
        <taxon>Paraneoptera</taxon>
        <taxon>Hemiptera</taxon>
        <taxon>Sternorrhyncha</taxon>
        <taxon>Coccoidea</taxon>
        <taxon>Coccidae</taxon>
        <taxon>Parthenolecanium</taxon>
    </lineage>
</organism>
<feature type="region of interest" description="Disordered" evidence="1">
    <location>
        <begin position="110"/>
        <end position="168"/>
    </location>
</feature>